<dbReference type="InterPro" id="IPR027417">
    <property type="entry name" value="P-loop_NTPase"/>
</dbReference>
<evidence type="ECO:0000313" key="7">
    <source>
        <dbReference type="Proteomes" id="UP000806378"/>
    </source>
</evidence>
<dbReference type="SMART" id="SM00255">
    <property type="entry name" value="TIR"/>
    <property type="match status" value="1"/>
</dbReference>
<evidence type="ECO:0000256" key="1">
    <source>
        <dbReference type="ARBA" id="ARBA00006568"/>
    </source>
</evidence>
<dbReference type="Pfam" id="PF01582">
    <property type="entry name" value="TIR"/>
    <property type="match status" value="1"/>
</dbReference>
<comment type="caution">
    <text evidence="6">The sequence shown here is derived from an EMBL/GenBank/DDBJ whole genome shotgun (WGS) entry which is preliminary data.</text>
</comment>
<feature type="domain" description="Jacalin-type lectin" evidence="5">
    <location>
        <begin position="1195"/>
        <end position="1347"/>
    </location>
</feature>
<dbReference type="InterPro" id="IPR002182">
    <property type="entry name" value="NB-ARC"/>
</dbReference>
<organism evidence="6 7">
    <name type="scientific">Corymbia citriodora subsp. variegata</name>
    <dbReference type="NCBI Taxonomy" id="360336"/>
    <lineage>
        <taxon>Eukaryota</taxon>
        <taxon>Viridiplantae</taxon>
        <taxon>Streptophyta</taxon>
        <taxon>Embryophyta</taxon>
        <taxon>Tracheophyta</taxon>
        <taxon>Spermatophyta</taxon>
        <taxon>Magnoliopsida</taxon>
        <taxon>eudicotyledons</taxon>
        <taxon>Gunneridae</taxon>
        <taxon>Pentapetalae</taxon>
        <taxon>rosids</taxon>
        <taxon>malvids</taxon>
        <taxon>Myrtales</taxon>
        <taxon>Myrtaceae</taxon>
        <taxon>Myrtoideae</taxon>
        <taxon>Eucalypteae</taxon>
        <taxon>Corymbia</taxon>
    </lineage>
</organism>
<dbReference type="GO" id="GO:0030246">
    <property type="term" value="F:carbohydrate binding"/>
    <property type="evidence" value="ECO:0007669"/>
    <property type="project" value="UniProtKB-KW"/>
</dbReference>
<evidence type="ECO:0000259" key="4">
    <source>
        <dbReference type="PROSITE" id="PS50104"/>
    </source>
</evidence>
<evidence type="ECO:0000256" key="3">
    <source>
        <dbReference type="ARBA" id="ARBA00023027"/>
    </source>
</evidence>
<dbReference type="FunFam" id="2.100.10.30:FF:000001">
    <property type="entry name" value="Jacalin-related lectin 33"/>
    <property type="match status" value="2"/>
</dbReference>
<dbReference type="Gene3D" id="3.40.50.10140">
    <property type="entry name" value="Toll/interleukin-1 receptor homology (TIR) domain"/>
    <property type="match status" value="1"/>
</dbReference>
<dbReference type="Gramene" id="rna-gnl|WGS:JABURB|Cocit.L5519.1">
    <property type="protein sequence ID" value="cds-KAF7850417.1"/>
    <property type="gene ID" value="gene-BT93_L5519"/>
</dbReference>
<evidence type="ECO:0000313" key="6">
    <source>
        <dbReference type="EMBL" id="KAF7850417.1"/>
    </source>
</evidence>
<dbReference type="InterPro" id="IPR001229">
    <property type="entry name" value="Jacalin-like_lectin_dom"/>
</dbReference>
<name>A0A8T0CRY4_CORYI</name>
<keyword evidence="2" id="KW-0430">Lectin</keyword>
<dbReference type="CDD" id="cd09612">
    <property type="entry name" value="Jacalin"/>
    <property type="match status" value="5"/>
</dbReference>
<comment type="similarity">
    <text evidence="1">Belongs to the jacalin lectin family.</text>
</comment>
<dbReference type="PROSITE" id="PS51752">
    <property type="entry name" value="JACALIN_LECTIN"/>
    <property type="match status" value="6"/>
</dbReference>
<evidence type="ECO:0000259" key="5">
    <source>
        <dbReference type="PROSITE" id="PS51752"/>
    </source>
</evidence>
<evidence type="ECO:0000256" key="2">
    <source>
        <dbReference type="ARBA" id="ARBA00022734"/>
    </source>
</evidence>
<dbReference type="InterPro" id="IPR033734">
    <property type="entry name" value="Jacalin-like_lectin_dom_plant"/>
</dbReference>
<feature type="domain" description="TIR" evidence="4">
    <location>
        <begin position="21"/>
        <end position="194"/>
    </location>
</feature>
<dbReference type="EMBL" id="MU089614">
    <property type="protein sequence ID" value="KAF7850417.1"/>
    <property type="molecule type" value="Genomic_DNA"/>
</dbReference>
<sequence length="1348" mass="150717">MFTSPSPPPPPPSPPSRPPQWKYDVFVSFRGKDLRRNFISHLFSALRQASIQCFSDNAREDIGEDIKSKLFQAIQHARIALIVFSRNYADSYWCMNELVEILECRKRYQSHGHLVVPIFLDVKPEDILTLTSGSEFAQGFERLRGNDRDDGQIQKWRDALRETKHLSGFDLRNDAGEDERTLVDIIVKSLVEKIRETRQLHFARNAIGVDLLASEVISLIRMGQEEDVRVIGLCGVEGIGKTMAAAVICERIRHDFECFVFLDKIGEADRVDILGLQKKLLHNLIKGEGLRMYDDIQTNINEINSNLCLKRMLLVLDNVTSKEQIDYFWARERELLCPGSRILITTRDRNLLKDLKVDDMYIVKGLDPNEALRLFCRHAVKREEPQEGYEELSRSLAHYAGGHPLSLGKLGSYLYGKSKDQWHRTLEKLVKSPYVDSLFCSFSKVGPYGGQGGNAFDDGRHTGVRQIRLYGQSVIESITIDYDQSGSLVRSFPHGGHGHHNERLVRLDHPSEYLISVSGHIDEYDGHDVVWSLKIHSNKKTYGPFGCERGRPFDLSHPDRQIIGFHGKCSSHLCSIGAYFGPISHVYPFDVVGPFGGDSCMDIWNDGKHTDVRQIVIGFDSAIKSISILYDECGRLVGPFAHGTCERGKTYMIKLDCPGEYLTSISGYTEEVSGLTILQSLTVHTNRRDHGPIGTVDKGRHFSFPFIGGKIVGFHGTCDGPRLESIGAFYEPIPHTYPVKAFGPFGGEGQTSWKFIDIKGIDVHFADFIESITFEVDSSTSSEPETNYGGNGGKNTFKVKLRKGEYISSFAGYLKNANDGGALINSLTFQTNERILGPIGREEGNYFSLPSEAGKVIGFFGTNGDYLESIGAQVELYSSKLYPFKTVGLFGSSKLSNWDDGNKHTNVRKIIVEFELSKGPCIRSITFQYEEESKELWQSETHGGIDGSGFHIVRNVEIHTVKINDPDEYLTSASGYFSHEGFKSLTFQTNKKTIGPIGDEKRAIHLSSPATGGKIVGFYGSGQCLQAIGAYFEPISHLYPIKSIGPLRGLGGCDWNDGLFNGVREIEVMHDKIIHYVIFVYDKSGELVRSIMHGSYTGEVEAKVTRVRLDYPREYLTSISGYKQEDGHNNIENAIVQSLTFYSNTRTHGPFGEETGRHFWYPSTRSKIIGFYGRCGETLNSIGVYTEPLSHMYPFKTIGPFGGFGGTPWDDGVHTDVRVIRLDYIGHTIDGIRIAYDDNGSLVQCSHHGRKTSFGWQIGLDYPKERLVSISGWMNKSGNNSDTVIHSIKIHTTKTTYGPLGKGEELKDAPGMLTEFRIPSEPGGGRIVGFFGRAGSHLNSIGARLEPY</sequence>
<dbReference type="PANTHER" id="PTHR47293:SF68">
    <property type="entry name" value="JACALIN-RELATED LECTIN 3"/>
    <property type="match status" value="1"/>
</dbReference>
<feature type="domain" description="Jacalin-type lectin" evidence="5">
    <location>
        <begin position="739"/>
        <end position="876"/>
    </location>
</feature>
<protein>
    <submittedName>
        <fullName evidence="6">Uncharacterized protein</fullName>
    </submittedName>
</protein>
<dbReference type="Pfam" id="PF01419">
    <property type="entry name" value="Jacalin"/>
    <property type="match status" value="6"/>
</dbReference>
<dbReference type="SUPFAM" id="SSF52200">
    <property type="entry name" value="Toll/Interleukin receptor TIR domain"/>
    <property type="match status" value="1"/>
</dbReference>
<dbReference type="PROSITE" id="PS50104">
    <property type="entry name" value="TIR"/>
    <property type="match status" value="1"/>
</dbReference>
<reference evidence="6" key="1">
    <citation type="submission" date="2020-05" db="EMBL/GenBank/DDBJ databases">
        <title>WGS assembly of Corymbia citriodora subspecies variegata.</title>
        <authorList>
            <person name="Barry K."/>
            <person name="Hundley H."/>
            <person name="Shu S."/>
            <person name="Jenkins J."/>
            <person name="Grimwood J."/>
            <person name="Baten A."/>
        </authorList>
    </citation>
    <scope>NUCLEOTIDE SEQUENCE</scope>
    <source>
        <strain evidence="6">CV2-018</strain>
    </source>
</reference>
<feature type="domain" description="Jacalin-type lectin" evidence="5">
    <location>
        <begin position="884"/>
        <end position="1034"/>
    </location>
</feature>
<keyword evidence="3" id="KW-0520">NAD</keyword>
<dbReference type="InterPro" id="IPR036404">
    <property type="entry name" value="Jacalin-like_lectin_dom_sf"/>
</dbReference>
<dbReference type="Proteomes" id="UP000806378">
    <property type="component" value="Unassembled WGS sequence"/>
</dbReference>
<dbReference type="GO" id="GO:0007165">
    <property type="term" value="P:signal transduction"/>
    <property type="evidence" value="ECO:0007669"/>
    <property type="project" value="InterPro"/>
</dbReference>
<dbReference type="OrthoDB" id="1657827at2759"/>
<feature type="domain" description="Jacalin-type lectin" evidence="5">
    <location>
        <begin position="1041"/>
        <end position="1188"/>
    </location>
</feature>
<dbReference type="Gene3D" id="3.40.50.300">
    <property type="entry name" value="P-loop containing nucleotide triphosphate hydrolases"/>
    <property type="match status" value="1"/>
</dbReference>
<dbReference type="InterPro" id="IPR035897">
    <property type="entry name" value="Toll_tir_struct_dom_sf"/>
</dbReference>
<dbReference type="InterPro" id="IPR000157">
    <property type="entry name" value="TIR_dom"/>
</dbReference>
<dbReference type="FunFam" id="3.40.50.10140:FF:000007">
    <property type="entry name" value="Disease resistance protein (TIR-NBS-LRR class)"/>
    <property type="match status" value="1"/>
</dbReference>
<dbReference type="Pfam" id="PF00931">
    <property type="entry name" value="NB-ARC"/>
    <property type="match status" value="1"/>
</dbReference>
<dbReference type="SUPFAM" id="SSF51101">
    <property type="entry name" value="Mannose-binding lectins"/>
    <property type="match status" value="6"/>
</dbReference>
<dbReference type="PRINTS" id="PR00364">
    <property type="entry name" value="DISEASERSIST"/>
</dbReference>
<gene>
    <name evidence="6" type="ORF">BT93_L5519</name>
</gene>
<accession>A0A8T0CRY4</accession>
<dbReference type="InterPro" id="IPR042197">
    <property type="entry name" value="Apaf_helical"/>
</dbReference>
<dbReference type="SMART" id="SM00915">
    <property type="entry name" value="Jacalin"/>
    <property type="match status" value="6"/>
</dbReference>
<keyword evidence="7" id="KW-1185">Reference proteome</keyword>
<dbReference type="GO" id="GO:0043531">
    <property type="term" value="F:ADP binding"/>
    <property type="evidence" value="ECO:0007669"/>
    <property type="project" value="InterPro"/>
</dbReference>
<dbReference type="PANTHER" id="PTHR47293">
    <property type="entry name" value="JACALIN-RELATED LECTIN 3"/>
    <property type="match status" value="1"/>
</dbReference>
<dbReference type="SUPFAM" id="SSF52540">
    <property type="entry name" value="P-loop containing nucleoside triphosphate hydrolases"/>
    <property type="match status" value="1"/>
</dbReference>
<dbReference type="Gene3D" id="2.100.10.30">
    <property type="entry name" value="Jacalin-like lectin domain"/>
    <property type="match status" value="6"/>
</dbReference>
<feature type="domain" description="Jacalin-type lectin" evidence="5">
    <location>
        <begin position="589"/>
        <end position="732"/>
    </location>
</feature>
<proteinExistence type="inferred from homology"/>
<feature type="domain" description="Jacalin-type lectin" evidence="5">
    <location>
        <begin position="442"/>
        <end position="582"/>
    </location>
</feature>
<dbReference type="Gene3D" id="1.10.8.430">
    <property type="entry name" value="Helical domain of apoptotic protease-activating factors"/>
    <property type="match status" value="1"/>
</dbReference>